<dbReference type="AlphaFoldDB" id="A0A4Z1HLW8"/>
<accession>A0A4Z1HLW8</accession>
<gene>
    <name evidence="1" type="ORF">BOTNAR_0406g00110</name>
</gene>
<comment type="caution">
    <text evidence="1">The sequence shown here is derived from an EMBL/GenBank/DDBJ whole genome shotgun (WGS) entry which is preliminary data.</text>
</comment>
<evidence type="ECO:0000313" key="2">
    <source>
        <dbReference type="Proteomes" id="UP000297452"/>
    </source>
</evidence>
<organism evidence="1 2">
    <name type="scientific">Botryotinia narcissicola</name>
    <dbReference type="NCBI Taxonomy" id="278944"/>
    <lineage>
        <taxon>Eukaryota</taxon>
        <taxon>Fungi</taxon>
        <taxon>Dikarya</taxon>
        <taxon>Ascomycota</taxon>
        <taxon>Pezizomycotina</taxon>
        <taxon>Leotiomycetes</taxon>
        <taxon>Helotiales</taxon>
        <taxon>Sclerotiniaceae</taxon>
        <taxon>Botryotinia</taxon>
    </lineage>
</organism>
<sequence length="87" mass="9889">MCGRFSPKPRDIFRAEYVTYVLRSAGSVTATSLHITYQVDQTRWGKDTSSCFGDVDEWDAEYGVLVGHVTDNGRQDFLGWYESELSI</sequence>
<protein>
    <submittedName>
        <fullName evidence="1">Uncharacterized protein</fullName>
    </submittedName>
</protein>
<proteinExistence type="predicted"/>
<evidence type="ECO:0000313" key="1">
    <source>
        <dbReference type="EMBL" id="TGO50109.1"/>
    </source>
</evidence>
<reference evidence="1 2" key="1">
    <citation type="submission" date="2017-12" db="EMBL/GenBank/DDBJ databases">
        <title>Comparative genomics of Botrytis spp.</title>
        <authorList>
            <person name="Valero-Jimenez C.A."/>
            <person name="Tapia P."/>
            <person name="Veloso J."/>
            <person name="Silva-Moreno E."/>
            <person name="Staats M."/>
            <person name="Valdes J.H."/>
            <person name="Van Kan J.A.L."/>
        </authorList>
    </citation>
    <scope>NUCLEOTIDE SEQUENCE [LARGE SCALE GENOMIC DNA]</scope>
    <source>
        <strain evidence="1 2">MUCL2120</strain>
    </source>
</reference>
<name>A0A4Z1HLW8_9HELO</name>
<keyword evidence="2" id="KW-1185">Reference proteome</keyword>
<dbReference type="EMBL" id="PQXJ01000406">
    <property type="protein sequence ID" value="TGO50109.1"/>
    <property type="molecule type" value="Genomic_DNA"/>
</dbReference>
<dbReference type="Proteomes" id="UP000297452">
    <property type="component" value="Unassembled WGS sequence"/>
</dbReference>